<keyword evidence="9 18" id="KW-0067">ATP-binding</keyword>
<accession>A0A6P5AMM1</accession>
<evidence type="ECO:0000313" key="33">
    <source>
        <dbReference type="RefSeq" id="XP_019644309.1"/>
    </source>
</evidence>
<dbReference type="PROSITE" id="PS50835">
    <property type="entry name" value="IG_LIKE"/>
    <property type="match status" value="3"/>
</dbReference>
<feature type="region of interest" description="Disordered" evidence="23">
    <location>
        <begin position="127"/>
        <end position="206"/>
    </location>
</feature>
<evidence type="ECO:0000256" key="1">
    <source>
        <dbReference type="ARBA" id="ARBA00004479"/>
    </source>
</evidence>
<dbReference type="InterPro" id="IPR017441">
    <property type="entry name" value="Protein_kinase_ATP_BS"/>
</dbReference>
<dbReference type="InterPro" id="IPR050122">
    <property type="entry name" value="RTK"/>
</dbReference>
<keyword evidence="7 18" id="KW-0547">Nucleotide-binding</keyword>
<dbReference type="RefSeq" id="XP_019644307.1">
    <property type="nucleotide sequence ID" value="XM_019788748.1"/>
</dbReference>
<evidence type="ECO:0000259" key="26">
    <source>
        <dbReference type="PROSITE" id="PS50011"/>
    </source>
</evidence>
<feature type="binding site" evidence="20">
    <location>
        <position position="635"/>
    </location>
    <ligand>
        <name>ATP</name>
        <dbReference type="ChEBI" id="CHEBI:30616"/>
    </ligand>
</feature>
<dbReference type="Pfam" id="PF13927">
    <property type="entry name" value="Ig_3"/>
    <property type="match status" value="1"/>
</dbReference>
<dbReference type="InterPro" id="IPR013098">
    <property type="entry name" value="Ig_I-set"/>
</dbReference>
<evidence type="ECO:0000256" key="9">
    <source>
        <dbReference type="ARBA" id="ARBA00022840"/>
    </source>
</evidence>
<dbReference type="InterPro" id="IPR003598">
    <property type="entry name" value="Ig_sub2"/>
</dbReference>
<keyword evidence="15" id="KW-0325">Glycoprotein</keyword>
<dbReference type="RefSeq" id="XP_019644313.1">
    <property type="nucleotide sequence ID" value="XM_019788754.1"/>
</dbReference>
<dbReference type="InterPro" id="IPR008266">
    <property type="entry name" value="Tyr_kinase_AS"/>
</dbReference>
<evidence type="ECO:0000256" key="20">
    <source>
        <dbReference type="PIRSR" id="PIRSR000628-2"/>
    </source>
</evidence>
<dbReference type="InterPro" id="IPR007110">
    <property type="entry name" value="Ig-like_dom"/>
</dbReference>
<evidence type="ECO:0000313" key="35">
    <source>
        <dbReference type="RefSeq" id="XP_019644312.1"/>
    </source>
</evidence>
<dbReference type="Gene3D" id="3.30.200.20">
    <property type="entry name" value="Phosphorylase Kinase, domain 1"/>
    <property type="match status" value="1"/>
</dbReference>
<evidence type="ECO:0000313" key="30">
    <source>
        <dbReference type="RefSeq" id="XP_019644306.1"/>
    </source>
</evidence>
<evidence type="ECO:0000256" key="19">
    <source>
        <dbReference type="PIRSR" id="PIRSR000628-1"/>
    </source>
</evidence>
<dbReference type="GO" id="GO:0043235">
    <property type="term" value="C:receptor complex"/>
    <property type="evidence" value="ECO:0007669"/>
    <property type="project" value="TreeGrafter"/>
</dbReference>
<feature type="compositionally biased region" description="Low complexity" evidence="23">
    <location>
        <begin position="845"/>
        <end position="854"/>
    </location>
</feature>
<dbReference type="GO" id="GO:0005886">
    <property type="term" value="C:plasma membrane"/>
    <property type="evidence" value="ECO:0007669"/>
    <property type="project" value="TreeGrafter"/>
</dbReference>
<evidence type="ECO:0000256" key="8">
    <source>
        <dbReference type="ARBA" id="ARBA00022777"/>
    </source>
</evidence>
<gene>
    <name evidence="29 30 31 32 33 34 35 36 37" type="primary">LOC109485268</name>
</gene>
<dbReference type="InterPro" id="IPR013783">
    <property type="entry name" value="Ig-like_fold"/>
</dbReference>
<evidence type="ECO:0000256" key="4">
    <source>
        <dbReference type="ARBA" id="ARBA00022692"/>
    </source>
</evidence>
<dbReference type="SUPFAM" id="SSF56112">
    <property type="entry name" value="Protein kinase-like (PK-like)"/>
    <property type="match status" value="1"/>
</dbReference>
<evidence type="ECO:0000256" key="18">
    <source>
        <dbReference type="PIRNR" id="PIRNR000628"/>
    </source>
</evidence>
<dbReference type="PROSITE" id="PS00109">
    <property type="entry name" value="PROTEIN_KINASE_TYR"/>
    <property type="match status" value="1"/>
</dbReference>
<dbReference type="FunFam" id="3.30.200.20:FF:000814">
    <property type="entry name" value="Fibroblast growth factor receptor 2"/>
    <property type="match status" value="1"/>
</dbReference>
<dbReference type="SMART" id="SM00408">
    <property type="entry name" value="IGc2"/>
    <property type="match status" value="3"/>
</dbReference>
<keyword evidence="11 18" id="KW-0472">Membrane</keyword>
<dbReference type="InterPro" id="IPR020635">
    <property type="entry name" value="Tyr_kinase_cat_dom"/>
</dbReference>
<dbReference type="PANTHER" id="PTHR24416">
    <property type="entry name" value="TYROSINE-PROTEIN KINASE RECEPTOR"/>
    <property type="match status" value="1"/>
</dbReference>
<feature type="compositionally biased region" description="Basic and acidic residues" evidence="23">
    <location>
        <begin position="879"/>
        <end position="888"/>
    </location>
</feature>
<dbReference type="SMART" id="SM00219">
    <property type="entry name" value="TyrKc"/>
    <property type="match status" value="1"/>
</dbReference>
<evidence type="ECO:0000256" key="24">
    <source>
        <dbReference type="SAM" id="Phobius"/>
    </source>
</evidence>
<organism evidence="28 31">
    <name type="scientific">Branchiostoma belcheri</name>
    <name type="common">Amphioxus</name>
    <dbReference type="NCBI Taxonomy" id="7741"/>
    <lineage>
        <taxon>Eukaryota</taxon>
        <taxon>Metazoa</taxon>
        <taxon>Chordata</taxon>
        <taxon>Cephalochordata</taxon>
        <taxon>Leptocardii</taxon>
        <taxon>Amphioxiformes</taxon>
        <taxon>Branchiostomatidae</taxon>
        <taxon>Branchiostoma</taxon>
    </lineage>
</organism>
<feature type="active site" description="Proton acceptor" evidence="19">
    <location>
        <position position="689"/>
    </location>
</feature>
<feature type="compositionally biased region" description="Basic and acidic residues" evidence="23">
    <location>
        <begin position="160"/>
        <end position="172"/>
    </location>
</feature>
<proteinExistence type="inferred from homology"/>
<dbReference type="KEGG" id="bbel:109485268"/>
<dbReference type="Gene3D" id="1.10.510.10">
    <property type="entry name" value="Transferase(Phosphotransferase) domain 1"/>
    <property type="match status" value="1"/>
</dbReference>
<feature type="chain" id="PRO_5044647748" description="Fibroblast growth factor receptor" evidence="25">
    <location>
        <begin position="23"/>
        <end position="888"/>
    </location>
</feature>
<feature type="binding site" evidence="20">
    <location>
        <begin position="553"/>
        <end position="559"/>
    </location>
    <ligand>
        <name>ATP</name>
        <dbReference type="ChEBI" id="CHEBI:30616"/>
    </ligand>
</feature>
<feature type="domain" description="Protein kinase" evidence="26">
    <location>
        <begin position="547"/>
        <end position="824"/>
    </location>
</feature>
<dbReference type="InterPro" id="IPR001245">
    <property type="entry name" value="Ser-Thr/Tyr_kinase_cat_dom"/>
</dbReference>
<keyword evidence="10 24" id="KW-1133">Transmembrane helix</keyword>
<evidence type="ECO:0000256" key="22">
    <source>
        <dbReference type="PROSITE-ProRule" id="PRU10141"/>
    </source>
</evidence>
<feature type="signal peptide" evidence="25">
    <location>
        <begin position="1"/>
        <end position="22"/>
    </location>
</feature>
<dbReference type="RefSeq" id="XP_019644312.1">
    <property type="nucleotide sequence ID" value="XM_019788753.1"/>
</dbReference>
<dbReference type="PANTHER" id="PTHR24416:SF550">
    <property type="entry name" value="FIBROBLAST GROWTH FACTOR RECEPTOR HOMOLOG 1-RELATED"/>
    <property type="match status" value="1"/>
</dbReference>
<dbReference type="PROSITE" id="PS50011">
    <property type="entry name" value="PROTEIN_KINASE_DOM"/>
    <property type="match status" value="1"/>
</dbReference>
<keyword evidence="12 18" id="KW-0829">Tyrosine-protein kinase</keyword>
<feature type="disulfide bond" evidence="21">
    <location>
        <begin position="60"/>
        <end position="108"/>
    </location>
</feature>
<dbReference type="CDD" id="cd20978">
    <property type="entry name" value="IgI_4_hemolin-like"/>
    <property type="match status" value="1"/>
</dbReference>
<keyword evidence="5 25" id="KW-0732">Signal</keyword>
<evidence type="ECO:0000256" key="2">
    <source>
        <dbReference type="ARBA" id="ARBA00022553"/>
    </source>
</evidence>
<comment type="catalytic activity">
    <reaction evidence="17 18">
        <text>L-tyrosyl-[protein] + ATP = O-phospho-L-tyrosyl-[protein] + ADP + H(+)</text>
        <dbReference type="Rhea" id="RHEA:10596"/>
        <dbReference type="Rhea" id="RHEA-COMP:10136"/>
        <dbReference type="Rhea" id="RHEA-COMP:20101"/>
        <dbReference type="ChEBI" id="CHEBI:15378"/>
        <dbReference type="ChEBI" id="CHEBI:30616"/>
        <dbReference type="ChEBI" id="CHEBI:46858"/>
        <dbReference type="ChEBI" id="CHEBI:61978"/>
        <dbReference type="ChEBI" id="CHEBI:456216"/>
        <dbReference type="EC" id="2.7.10.1"/>
    </reaction>
</comment>
<evidence type="ECO:0000256" key="10">
    <source>
        <dbReference type="ARBA" id="ARBA00022989"/>
    </source>
</evidence>
<evidence type="ECO:0000313" key="28">
    <source>
        <dbReference type="Proteomes" id="UP000515135"/>
    </source>
</evidence>
<evidence type="ECO:0000256" key="16">
    <source>
        <dbReference type="ARBA" id="ARBA00023319"/>
    </source>
</evidence>
<keyword evidence="13 21" id="KW-1015">Disulfide bond</keyword>
<feature type="compositionally biased region" description="Basic and acidic residues" evidence="23">
    <location>
        <begin position="127"/>
        <end position="136"/>
    </location>
</feature>
<evidence type="ECO:0000256" key="3">
    <source>
        <dbReference type="ARBA" id="ARBA00022679"/>
    </source>
</evidence>
<evidence type="ECO:0000313" key="34">
    <source>
        <dbReference type="RefSeq" id="XP_019644310.1"/>
    </source>
</evidence>
<dbReference type="RefSeq" id="XP_019644310.1">
    <property type="nucleotide sequence ID" value="XM_019788751.1"/>
</dbReference>
<evidence type="ECO:0000256" key="6">
    <source>
        <dbReference type="ARBA" id="ARBA00022737"/>
    </source>
</evidence>
<dbReference type="PIRSF" id="PIRSF000628">
    <property type="entry name" value="FGFR"/>
    <property type="match status" value="1"/>
</dbReference>
<feature type="transmembrane region" description="Helical" evidence="24">
    <location>
        <begin position="450"/>
        <end position="472"/>
    </location>
</feature>
<dbReference type="RefSeq" id="XP_019644309.1">
    <property type="nucleotide sequence ID" value="XM_019788750.1"/>
</dbReference>
<sequence>MGLCRCLQLRLLLAAMATAAMAAVTSTQDATPQPGEPPSWKNSLQKDVFVSLGQRTELRCRVAGEPRPSITWIHNGVVIEDEMPRYDLGRFRLTINNVQWEDEGIYTCIAKNVFGTIQGNITLHVHERDSERKREIDSDDNFSGDGISMDTTGAEGLEDMDVRDLDLAALRDGDDEDYAADEEEDDEEEDEAGMIDDDAPHPPVWQKPEDNQKIIAAPAGNTVKMRCPATGRPRPTIRWLKDKQEFRESDRMEGYKIRNKHWSLVMTGIVPSDEGFYTCIIQNAYGSINHTYELDVIERSPSRPILAPGLPQNQTVVVGSTVDFQCKVFSDAQPHIQWLKHYEVNGSYVDANGKPHVRVLKSSSMDFSDTDTIPIDDTADVNNTKQDLEKLVLRNVTEEDAGQYTCLAGNSIGFSYNSAWLTIIPEYPTPPTEDTRKPVKPEKYDIAAEIAVYSVGGVFLLTIFAFVAIYYFRFKRKQVPKSNEPPLCQLKKPLHLKRQVSLESSSSINSNAPLVRLRSTRLSSSLGGVTEYELPLDPDWEFPRDRLHLGKPLGEGCFGQVVMADAVGIIEKETVTTVAVKMLKEDATERELADLVSEMETMKRIGKHKNIINLLGCCTQDGPLFVIVEYAEHGNLRDFLRARRPPSMDYYKMAVECDKPLTHKDLVSFAYQIGRGMEFLHSKKCIHRDLAARNVLVAEGNVMKIADFGLARDIHNMDYYKKTTNGRLPVKWMPPEALFDRVYTTQSDVWAFGVLLWEIMTLGGGPYPGIPVEELFKLLKEGHRMERPQNCSAEMYELMRWCWQANPNTRPNFNILVENLDRMLTLSANEDYLDLEAPLDSFTTSSSQPPSYHGSSDDDFEEDAKVDTVMLPPQAPSRKPTDNKETTI</sequence>
<feature type="compositionally biased region" description="Acidic residues" evidence="23">
    <location>
        <begin position="173"/>
        <end position="197"/>
    </location>
</feature>
<comment type="subcellular location">
    <subcellularLocation>
        <location evidence="1">Membrane</location>
        <topology evidence="1">Single-pass type I membrane protein</topology>
    </subcellularLocation>
</comment>
<evidence type="ECO:0000313" key="29">
    <source>
        <dbReference type="RefSeq" id="XP_019644305.1"/>
    </source>
</evidence>
<comment type="similarity">
    <text evidence="18">Belongs to the protein kinase superfamily. Tyr protein kinase family. Fibroblast growth factor receptor subfamily.</text>
</comment>
<keyword evidence="14 18" id="KW-0675">Receptor</keyword>
<feature type="domain" description="Ig-like" evidence="27">
    <location>
        <begin position="202"/>
        <end position="295"/>
    </location>
</feature>
<keyword evidence="28" id="KW-1185">Reference proteome</keyword>
<keyword evidence="8 18" id="KW-0418">Kinase</keyword>
<dbReference type="Proteomes" id="UP000515135">
    <property type="component" value="Unplaced"/>
</dbReference>
<evidence type="ECO:0000256" key="15">
    <source>
        <dbReference type="ARBA" id="ARBA00023180"/>
    </source>
</evidence>
<dbReference type="InterPro" id="IPR003599">
    <property type="entry name" value="Ig_sub"/>
</dbReference>
<dbReference type="RefSeq" id="XP_019644305.1">
    <property type="nucleotide sequence ID" value="XM_019788746.1"/>
</dbReference>
<reference evidence="29 30" key="1">
    <citation type="submission" date="2025-04" db="UniProtKB">
        <authorList>
            <consortium name="RefSeq"/>
        </authorList>
    </citation>
    <scope>IDENTIFICATION</scope>
    <source>
        <tissue evidence="29 30">Gonad</tissue>
    </source>
</reference>
<keyword evidence="3 18" id="KW-0808">Transferase</keyword>
<evidence type="ECO:0000313" key="37">
    <source>
        <dbReference type="RefSeq" id="XP_019644314.1"/>
    </source>
</evidence>
<dbReference type="OrthoDB" id="5984265at2759"/>
<dbReference type="EC" id="2.7.10.1" evidence="18"/>
<dbReference type="Pfam" id="PF07714">
    <property type="entry name" value="PK_Tyr_Ser-Thr"/>
    <property type="match status" value="1"/>
</dbReference>
<dbReference type="GO" id="GO:0017134">
    <property type="term" value="F:fibroblast growth factor binding"/>
    <property type="evidence" value="ECO:0007669"/>
    <property type="project" value="TreeGrafter"/>
</dbReference>
<name>A0A6P5AMM1_BRABE</name>
<dbReference type="Pfam" id="PF07679">
    <property type="entry name" value="I-set"/>
    <property type="match status" value="2"/>
</dbReference>
<dbReference type="SMART" id="SM00409">
    <property type="entry name" value="IG"/>
    <property type="match status" value="3"/>
</dbReference>
<feature type="domain" description="Ig-like" evidence="27">
    <location>
        <begin position="301"/>
        <end position="422"/>
    </location>
</feature>
<dbReference type="RefSeq" id="XP_019644306.1">
    <property type="nucleotide sequence ID" value="XM_019788747.1"/>
</dbReference>
<evidence type="ECO:0000256" key="23">
    <source>
        <dbReference type="SAM" id="MobiDB-lite"/>
    </source>
</evidence>
<dbReference type="RefSeq" id="XP_019644314.1">
    <property type="nucleotide sequence ID" value="XM_019788755.1"/>
</dbReference>
<evidence type="ECO:0000256" key="7">
    <source>
        <dbReference type="ARBA" id="ARBA00022741"/>
    </source>
</evidence>
<evidence type="ECO:0000256" key="11">
    <source>
        <dbReference type="ARBA" id="ARBA00023136"/>
    </source>
</evidence>
<dbReference type="PROSITE" id="PS00107">
    <property type="entry name" value="PROTEIN_KINASE_ATP"/>
    <property type="match status" value="1"/>
</dbReference>
<dbReference type="Gene3D" id="2.60.40.10">
    <property type="entry name" value="Immunoglobulins"/>
    <property type="match status" value="3"/>
</dbReference>
<feature type="binding site" evidence="20">
    <location>
        <position position="693"/>
    </location>
    <ligand>
        <name>ATP</name>
        <dbReference type="ChEBI" id="CHEBI:30616"/>
    </ligand>
</feature>
<dbReference type="AlphaFoldDB" id="A0A6P5AMM1"/>
<evidence type="ECO:0000256" key="13">
    <source>
        <dbReference type="ARBA" id="ARBA00023157"/>
    </source>
</evidence>
<evidence type="ECO:0000313" key="31">
    <source>
        <dbReference type="RefSeq" id="XP_019644307.1"/>
    </source>
</evidence>
<keyword evidence="4 24" id="KW-0812">Transmembrane</keyword>
<evidence type="ECO:0000259" key="27">
    <source>
        <dbReference type="PROSITE" id="PS50835"/>
    </source>
</evidence>
<evidence type="ECO:0000256" key="21">
    <source>
        <dbReference type="PIRSR" id="PIRSR000628-3"/>
    </source>
</evidence>
<dbReference type="CDD" id="cd05053">
    <property type="entry name" value="PTKc_FGFR"/>
    <property type="match status" value="1"/>
</dbReference>
<dbReference type="RefSeq" id="XP_019644308.1">
    <property type="nucleotide sequence ID" value="XM_019788749.1"/>
</dbReference>
<evidence type="ECO:0000313" key="32">
    <source>
        <dbReference type="RefSeq" id="XP_019644308.1"/>
    </source>
</evidence>
<dbReference type="InterPro" id="IPR016248">
    <property type="entry name" value="FGF_rcpt_fam"/>
</dbReference>
<dbReference type="FunFam" id="2.60.40.10:FF:000020">
    <property type="entry name" value="Fibroblast growth factor receptor"/>
    <property type="match status" value="1"/>
</dbReference>
<feature type="binding site" evidence="20">
    <location>
        <position position="707"/>
    </location>
    <ligand>
        <name>ATP</name>
        <dbReference type="ChEBI" id="CHEBI:30616"/>
    </ligand>
</feature>
<dbReference type="InterPro" id="IPR000719">
    <property type="entry name" value="Prot_kinase_dom"/>
</dbReference>
<evidence type="ECO:0000256" key="5">
    <source>
        <dbReference type="ARBA" id="ARBA00022729"/>
    </source>
</evidence>
<dbReference type="FunFam" id="1.10.510.10:FF:000007">
    <property type="entry name" value="Fibroblast growth factor receptor"/>
    <property type="match status" value="1"/>
</dbReference>
<evidence type="ECO:0000256" key="17">
    <source>
        <dbReference type="ARBA" id="ARBA00051243"/>
    </source>
</evidence>
<dbReference type="SUPFAM" id="SSF48726">
    <property type="entry name" value="Immunoglobulin"/>
    <property type="match status" value="3"/>
</dbReference>
<keyword evidence="16" id="KW-0393">Immunoglobulin domain</keyword>
<evidence type="ECO:0000256" key="25">
    <source>
        <dbReference type="SAM" id="SignalP"/>
    </source>
</evidence>
<dbReference type="GO" id="GO:0005524">
    <property type="term" value="F:ATP binding"/>
    <property type="evidence" value="ECO:0007669"/>
    <property type="project" value="UniProtKB-UniRule"/>
</dbReference>
<dbReference type="GO" id="GO:0005007">
    <property type="term" value="F:fibroblast growth factor receptor activity"/>
    <property type="evidence" value="ECO:0007669"/>
    <property type="project" value="InterPro"/>
</dbReference>
<evidence type="ECO:0000256" key="12">
    <source>
        <dbReference type="ARBA" id="ARBA00023137"/>
    </source>
</evidence>
<feature type="region of interest" description="Disordered" evidence="23">
    <location>
        <begin position="840"/>
        <end position="888"/>
    </location>
</feature>
<dbReference type="PRINTS" id="PR00109">
    <property type="entry name" value="TYRKINASE"/>
</dbReference>
<evidence type="ECO:0000313" key="36">
    <source>
        <dbReference type="RefSeq" id="XP_019644313.1"/>
    </source>
</evidence>
<protein>
    <recommendedName>
        <fullName evidence="18">Fibroblast growth factor receptor</fullName>
        <ecNumber evidence="18">2.7.10.1</ecNumber>
    </recommendedName>
</protein>
<feature type="disulfide bond" evidence="21">
    <location>
        <begin position="227"/>
        <end position="279"/>
    </location>
</feature>
<evidence type="ECO:0000256" key="14">
    <source>
        <dbReference type="ARBA" id="ARBA00023170"/>
    </source>
</evidence>
<dbReference type="GO" id="GO:0008284">
    <property type="term" value="P:positive regulation of cell population proliferation"/>
    <property type="evidence" value="ECO:0007669"/>
    <property type="project" value="InterPro"/>
</dbReference>
<feature type="domain" description="Ig-like" evidence="27">
    <location>
        <begin position="38"/>
        <end position="122"/>
    </location>
</feature>
<dbReference type="FunFam" id="2.60.40.10:FF:000016">
    <property type="entry name" value="Fibroblast growth factor receptor"/>
    <property type="match status" value="1"/>
</dbReference>
<dbReference type="InterPro" id="IPR011009">
    <property type="entry name" value="Kinase-like_dom_sf"/>
</dbReference>
<dbReference type="GeneID" id="109485268"/>
<dbReference type="SMR" id="A0A6P5AMM1"/>
<dbReference type="InterPro" id="IPR036179">
    <property type="entry name" value="Ig-like_dom_sf"/>
</dbReference>
<feature type="binding site" evidence="20">
    <location>
        <begin position="629"/>
        <end position="631"/>
    </location>
    <ligand>
        <name>ATP</name>
        <dbReference type="ChEBI" id="CHEBI:30616"/>
    </ligand>
</feature>
<feature type="disulfide bond" evidence="21">
    <location>
        <begin position="326"/>
        <end position="406"/>
    </location>
</feature>
<dbReference type="FunFam" id="2.60.40.10:FF:000032">
    <property type="entry name" value="palladin isoform X1"/>
    <property type="match status" value="1"/>
</dbReference>
<keyword evidence="6" id="KW-0677">Repeat</keyword>
<keyword evidence="2" id="KW-0597">Phosphoprotein</keyword>
<feature type="binding site" evidence="20 22">
    <location>
        <position position="581"/>
    </location>
    <ligand>
        <name>ATP</name>
        <dbReference type="ChEBI" id="CHEBI:30616"/>
    </ligand>
</feature>